<organism evidence="2 3">
    <name type="scientific">Shewanella intestini</name>
    <dbReference type="NCBI Taxonomy" id="2017544"/>
    <lineage>
        <taxon>Bacteria</taxon>
        <taxon>Pseudomonadati</taxon>
        <taxon>Pseudomonadota</taxon>
        <taxon>Gammaproteobacteria</taxon>
        <taxon>Alteromonadales</taxon>
        <taxon>Shewanellaceae</taxon>
        <taxon>Shewanella</taxon>
    </lineage>
</organism>
<sequence>MCAIALLTTGSALAFEDIDYDTYFPNVVQGHHSNTASCRNNNGTQLVIFNGQINGTNGQSLPFCSSNKTNGMQNNTCDDGAGGYTYCEITGSDINGFNLNRNENKFLSSSGTTNIDWGRCTASDNLGPAENEFGTLILDKSGCELTFASTRQEYRIKRLILNSNSVVNLPAGDYWVDALEIQGGTPTFNVSGDVRFFVNQSIQVNGSFKVKQNADSRFTMIAYNNINFNNSGVDFNGYLYADGNIVIHNKSEFYGRITAGKLEISDQSVINDIKNPTTPFHIQYGKTSNGTVTFDSPFPAGVTPLVFLMPTVSETNSNNDGPASAFLVGTPTATGFSWTQEESPSPNNRYVPSQNMPEMHWIAVTPGTHELSNGSQLVAGTVDIDEVMFGSNSPYTDITVPSANNVLLHQIQTHNNNCWFTTTSQFSNNGPEIAIDTSEVRTNSRACQPANLGNGQIQNESVAYLSVASGAGTLALNGENVQYQFTGGAQTFTAGNIQSLAYQCGVTTTLSGFTSPPIFVAGKNSRRGGDGGWLRRCQLTSNVVSMAVDEDTYRDTDRRHVWENYSFMAFESTPVGVVIDHFEFDHSGGGLTCAPETLILKACANSSCSQLVPDAITANLSPASIPGGGGWVGGNVVNINGGQIALSLRHNTPGMVSVDVADSTPGANPTNPTLCRISGGNASVANCQLIFDDSGFLFDVASANKDSNGNMAKLANKPLSMTISAVKKDDASLQCVPTFANEAKSLALWSSYIDPNTSGLVASSAVSIDGTSVGKSPTAATPLTVNFNAQGQANISLNYPDAGRIQIDAQYSGSGDEAGLVMTGNQQVVSFPVGLCASLPEANASCSSGDSSCSAYKHAGESFPIEVRAKAWTSDNDNNFCDNPNTPNYAHNGMTLGHELVAPAAGEIGALTNTQYDHVAAGNNLNTVTQAVSEVGVFNFTIKSPSTYLGSDFYNIPQAKTGNTGRFVPARFAVSGTSVLPACGMFSYMDQPFPMAMNISAQNTSSAVTKNYFGDFAKATASLEGENNDDGVELSSRLSALPINAGSWLAGVATVDNSYQASFSRIAPPNVDGPFTNLDIGVKVFDNDGDLAYVADPDMRANTAGNCTTPSNTCTAKRISTQDLRQGRVVLANTYGPENETLTMPVTAQYWDGSTWQTSSNDNCSVISGSLSSGTTYAPALGVNETVQRSAQSAQVLNGQGQLLWQNVGSNNYRGQVMSSLAVDNWLQWYWNWDSLSPNVLSDPQASAFFGRYRGHDRIIYWREIRQ</sequence>
<comment type="caution">
    <text evidence="2">The sequence shown here is derived from an EMBL/GenBank/DDBJ whole genome shotgun (WGS) entry which is preliminary data.</text>
</comment>
<protein>
    <recommendedName>
        <fullName evidence="1">DUF6701 domain-containing protein</fullName>
    </recommendedName>
</protein>
<accession>A0ABS5I423</accession>
<evidence type="ECO:0000259" key="1">
    <source>
        <dbReference type="Pfam" id="PF20419"/>
    </source>
</evidence>
<dbReference type="Pfam" id="PF20419">
    <property type="entry name" value="DUF6701"/>
    <property type="match status" value="1"/>
</dbReference>
<reference evidence="2 3" key="1">
    <citation type="submission" date="2020-02" db="EMBL/GenBank/DDBJ databases">
        <title>Shewanella WXL01 sp. nov., a marine bacterium isolated from green algae in Luhuitou Fringing Reef (Northern South China Sea).</title>
        <authorList>
            <person name="Wang X."/>
        </authorList>
    </citation>
    <scope>NUCLEOTIDE SEQUENCE [LARGE SCALE GENOMIC DNA]</scope>
    <source>
        <strain evidence="2 3">MCCC 1A01895</strain>
    </source>
</reference>
<keyword evidence="3" id="KW-1185">Reference proteome</keyword>
<dbReference type="EMBL" id="JAAIKR010000012">
    <property type="protein sequence ID" value="MBR9728775.1"/>
    <property type="molecule type" value="Genomic_DNA"/>
</dbReference>
<feature type="domain" description="DUF6701" evidence="1">
    <location>
        <begin position="671"/>
        <end position="1265"/>
    </location>
</feature>
<dbReference type="InterPro" id="IPR046524">
    <property type="entry name" value="DUF6701"/>
</dbReference>
<gene>
    <name evidence="2" type="ORF">G3R48_12385</name>
</gene>
<proteinExistence type="predicted"/>
<name>A0ABS5I423_9GAMM</name>
<dbReference type="Proteomes" id="UP000811844">
    <property type="component" value="Unassembled WGS sequence"/>
</dbReference>
<evidence type="ECO:0000313" key="3">
    <source>
        <dbReference type="Proteomes" id="UP000811844"/>
    </source>
</evidence>
<evidence type="ECO:0000313" key="2">
    <source>
        <dbReference type="EMBL" id="MBR9728775.1"/>
    </source>
</evidence>